<sequence length="303" mass="35017">MTQFSPMEIGLFVAIGVAVICFLLFLVALNRKKKAQQRYEAEYKAKEEKLTQSHNEALEKVRIEKKKVETKHKEDYRTMVASKDREIDALKLFSKNSSEYVTDMRLLGIRERLVKEKRIRPEDMHIMANIFMPTNDLEDITRISHLVLTRTGLYIIDSQLLKGHVYQGISGNQFAENPMMAQVFKTLQLDETKPQTIVLDESDSDAHALSIVDYTDHIEQLEVLASKLQRQLGHKYTPTPILYFNPKHEGDVTISSYAPQSTTKVLVGPEQLNEFFNKYVFHGRIQYDVNDLQAIMDEIESFN</sequence>
<accession>A0A0D6XMP6</accession>
<dbReference type="Proteomes" id="UP000254100">
    <property type="component" value="Unassembled WGS sequence"/>
</dbReference>
<evidence type="ECO:0000313" key="4">
    <source>
        <dbReference type="EMBL" id="KIX90074.1"/>
    </source>
</evidence>
<dbReference type="OrthoDB" id="2416822at2"/>
<dbReference type="Proteomes" id="UP000032366">
    <property type="component" value="Unassembled WGS sequence"/>
</dbReference>
<dbReference type="RefSeq" id="WP_044361312.1">
    <property type="nucleotide sequence ID" value="NZ_JXWY01000103.1"/>
</dbReference>
<feature type="domain" description="NERD" evidence="3">
    <location>
        <begin position="112"/>
        <end position="177"/>
    </location>
</feature>
<keyword evidence="1" id="KW-0175">Coiled coil</keyword>
<dbReference type="EMBL" id="JXWY01000103">
    <property type="protein sequence ID" value="KIX90074.1"/>
    <property type="molecule type" value="Genomic_DNA"/>
</dbReference>
<evidence type="ECO:0000313" key="5">
    <source>
        <dbReference type="EMBL" id="SUM57806.1"/>
    </source>
</evidence>
<organism evidence="5 7">
    <name type="scientific">Staphylococcus microti</name>
    <dbReference type="NCBI Taxonomy" id="569857"/>
    <lineage>
        <taxon>Bacteria</taxon>
        <taxon>Bacillati</taxon>
        <taxon>Bacillota</taxon>
        <taxon>Bacilli</taxon>
        <taxon>Bacillales</taxon>
        <taxon>Staphylococcaceae</taxon>
        <taxon>Staphylococcus</taxon>
    </lineage>
</organism>
<dbReference type="InterPro" id="IPR011528">
    <property type="entry name" value="NERD"/>
</dbReference>
<evidence type="ECO:0000256" key="2">
    <source>
        <dbReference type="SAM" id="Phobius"/>
    </source>
</evidence>
<reference evidence="5 7" key="2">
    <citation type="submission" date="2018-06" db="EMBL/GenBank/DDBJ databases">
        <authorList>
            <consortium name="Pathogen Informatics"/>
            <person name="Doyle S."/>
        </authorList>
    </citation>
    <scope>NUCLEOTIDE SEQUENCE [LARGE SCALE GENOMIC DNA]</scope>
    <source>
        <strain evidence="5 7">NCTC13832</strain>
    </source>
</reference>
<dbReference type="Pfam" id="PF08378">
    <property type="entry name" value="NERD"/>
    <property type="match status" value="1"/>
</dbReference>
<keyword evidence="6" id="KW-1185">Reference proteome</keyword>
<gene>
    <name evidence="5" type="ORF">NCTC13832_01498</name>
    <name evidence="4" type="ORF">TP70_09700</name>
</gene>
<protein>
    <recommendedName>
        <fullName evidence="3">NERD domain-containing protein</fullName>
    </recommendedName>
</protein>
<feature type="transmembrane region" description="Helical" evidence="2">
    <location>
        <begin position="6"/>
        <end position="29"/>
    </location>
</feature>
<proteinExistence type="predicted"/>
<dbReference type="STRING" id="569857.TP70_09700"/>
<feature type="coiled-coil region" evidence="1">
    <location>
        <begin position="29"/>
        <end position="56"/>
    </location>
</feature>
<dbReference type="EMBL" id="UHDT01000001">
    <property type="protein sequence ID" value="SUM57806.1"/>
    <property type="molecule type" value="Genomic_DNA"/>
</dbReference>
<name>A0A0D6XMP6_9STAP</name>
<keyword evidence="2" id="KW-0472">Membrane</keyword>
<keyword evidence="2" id="KW-0812">Transmembrane</keyword>
<evidence type="ECO:0000313" key="6">
    <source>
        <dbReference type="Proteomes" id="UP000032366"/>
    </source>
</evidence>
<keyword evidence="2" id="KW-1133">Transmembrane helix</keyword>
<dbReference type="AlphaFoldDB" id="A0A0D6XMP6"/>
<reference evidence="4 6" key="1">
    <citation type="submission" date="2015-01" db="EMBL/GenBank/DDBJ databases">
        <authorList>
            <person name="Guo J."/>
        </authorList>
    </citation>
    <scope>NUCLEOTIDE SEQUENCE [LARGE SCALE GENOMIC DNA]</scope>
    <source>
        <strain evidence="4 6">DSM 22147</strain>
    </source>
</reference>
<evidence type="ECO:0000256" key="1">
    <source>
        <dbReference type="SAM" id="Coils"/>
    </source>
</evidence>
<evidence type="ECO:0000259" key="3">
    <source>
        <dbReference type="Pfam" id="PF08378"/>
    </source>
</evidence>
<evidence type="ECO:0000313" key="7">
    <source>
        <dbReference type="Proteomes" id="UP000254100"/>
    </source>
</evidence>